<organism evidence="8">
    <name type="scientific">Phaffia rhodozyma</name>
    <name type="common">Yeast</name>
    <name type="synonym">Xanthophyllomyces dendrorhous</name>
    <dbReference type="NCBI Taxonomy" id="264483"/>
    <lineage>
        <taxon>Eukaryota</taxon>
        <taxon>Fungi</taxon>
        <taxon>Dikarya</taxon>
        <taxon>Basidiomycota</taxon>
        <taxon>Agaricomycotina</taxon>
        <taxon>Tremellomycetes</taxon>
        <taxon>Cystofilobasidiales</taxon>
        <taxon>Mrakiaceae</taxon>
        <taxon>Phaffia</taxon>
    </lineage>
</organism>
<dbReference type="InterPro" id="IPR012394">
    <property type="entry name" value="Aldehyde_DH_NAD(P)"/>
</dbReference>
<dbReference type="InterPro" id="IPR016162">
    <property type="entry name" value="Ald_DH_N"/>
</dbReference>
<dbReference type="Gene3D" id="3.40.309.10">
    <property type="entry name" value="Aldehyde Dehydrogenase, Chain A, domain 2"/>
    <property type="match status" value="1"/>
</dbReference>
<dbReference type="PROSITE" id="PS00687">
    <property type="entry name" value="ALDEHYDE_DEHYDR_GLU"/>
    <property type="match status" value="1"/>
</dbReference>
<name>A0A0F7SIC0_PHARH</name>
<feature type="domain" description="Aldehyde dehydrogenase" evidence="7">
    <location>
        <begin position="7"/>
        <end position="436"/>
    </location>
</feature>
<dbReference type="SUPFAM" id="SSF53720">
    <property type="entry name" value="ALDH-like"/>
    <property type="match status" value="1"/>
</dbReference>
<dbReference type="EMBL" id="LN483167">
    <property type="protein sequence ID" value="CDZ96697.1"/>
    <property type="molecule type" value="Genomic_DNA"/>
</dbReference>
<comment type="similarity">
    <text evidence="1 3 6">Belongs to the aldehyde dehydrogenase family.</text>
</comment>
<sequence>MSNSSEKTQEAGEAYQIVQTAYKERICLPVEFRINQIKRLAYAIQESRQLIYDALFADMNQHPGEVDTSTINSLIWACEEYVETLKKLAKPIKPTVRQVGFMLYDSSILPTPLGPALCIGPFNYPFKLALEPMIAAMAAGCPFVIKPSELSPHTGKLLKNMIEETLDQRCYRVILGEKEVSEQLLEKPWGRVIFTGSTRVGRLVGVACAKTLTPCALELGGKSPVIIDETFDIELVAKRTFVYKTMNCSQTCTTPDYILVPTALQDAYVAACEKLLASWFPAGELDSDTYGKFPTEGTIDRLERLLDQTEGTIIKRGLVNRERKRMGISIVKNVKETDALMKEEIFGPILVVVPVDSIEYAIRIVNNQGSSLGISIFSHSKKTIQRIIEQTQSGTILIGDCVQHAIMDHIPFGGVGESGHGAYHGKWGFDLFTQPRPIVRVPASAEILLNARYPPHTPAKRKLLRLALLPLSLPFSKPGWNRKTVWTWWIQRKGWKLGIVLAVVGLVLQTWKRRTV</sequence>
<accession>A0A0F7SIC0</accession>
<keyword evidence="2 3" id="KW-0560">Oxidoreductase</keyword>
<evidence type="ECO:0000313" key="8">
    <source>
        <dbReference type="EMBL" id="CDZ96697.1"/>
    </source>
</evidence>
<feature type="active site" evidence="4">
    <location>
        <position position="252"/>
    </location>
</feature>
<dbReference type="GO" id="GO:0006081">
    <property type="term" value="P:aldehyde metabolic process"/>
    <property type="evidence" value="ECO:0007669"/>
    <property type="project" value="InterPro"/>
</dbReference>
<evidence type="ECO:0000259" key="7">
    <source>
        <dbReference type="Pfam" id="PF00171"/>
    </source>
</evidence>
<feature type="active site" evidence="4 5">
    <location>
        <position position="218"/>
    </location>
</feature>
<dbReference type="InterPro" id="IPR029510">
    <property type="entry name" value="Ald_DH_CS_GLU"/>
</dbReference>
<evidence type="ECO:0000256" key="2">
    <source>
        <dbReference type="ARBA" id="ARBA00023002"/>
    </source>
</evidence>
<evidence type="ECO:0000256" key="4">
    <source>
        <dbReference type="PIRSR" id="PIRSR036492-1"/>
    </source>
</evidence>
<evidence type="ECO:0000256" key="6">
    <source>
        <dbReference type="RuleBase" id="RU003345"/>
    </source>
</evidence>
<dbReference type="Pfam" id="PF00171">
    <property type="entry name" value="Aldedh"/>
    <property type="match status" value="1"/>
</dbReference>
<dbReference type="AlphaFoldDB" id="A0A0F7SIC0"/>
<dbReference type="InterPro" id="IPR016163">
    <property type="entry name" value="Ald_DH_C"/>
</dbReference>
<dbReference type="PIRSF" id="PIRSF036492">
    <property type="entry name" value="ALDH"/>
    <property type="match status" value="1"/>
</dbReference>
<evidence type="ECO:0000256" key="1">
    <source>
        <dbReference type="ARBA" id="ARBA00009986"/>
    </source>
</evidence>
<dbReference type="GO" id="GO:0004029">
    <property type="term" value="F:aldehyde dehydrogenase (NAD+) activity"/>
    <property type="evidence" value="ECO:0007669"/>
    <property type="project" value="TreeGrafter"/>
</dbReference>
<dbReference type="GO" id="GO:0005737">
    <property type="term" value="C:cytoplasm"/>
    <property type="evidence" value="ECO:0007669"/>
    <property type="project" value="TreeGrafter"/>
</dbReference>
<evidence type="ECO:0000256" key="3">
    <source>
        <dbReference type="PIRNR" id="PIRNR036492"/>
    </source>
</evidence>
<dbReference type="InterPro" id="IPR016161">
    <property type="entry name" value="Ald_DH/histidinol_DH"/>
</dbReference>
<dbReference type="PANTHER" id="PTHR43570:SF16">
    <property type="entry name" value="ALDEHYDE DEHYDROGENASE TYPE III, ISOFORM Q"/>
    <property type="match status" value="1"/>
</dbReference>
<protein>
    <recommendedName>
        <fullName evidence="3">Aldehyde dehydrogenase</fullName>
    </recommendedName>
</protein>
<dbReference type="PANTHER" id="PTHR43570">
    <property type="entry name" value="ALDEHYDE DEHYDROGENASE"/>
    <property type="match status" value="1"/>
</dbReference>
<dbReference type="Gene3D" id="3.40.605.10">
    <property type="entry name" value="Aldehyde Dehydrogenase, Chain A, domain 1"/>
    <property type="match status" value="1"/>
</dbReference>
<evidence type="ECO:0000256" key="5">
    <source>
        <dbReference type="PROSITE-ProRule" id="PRU10007"/>
    </source>
</evidence>
<proteinExistence type="inferred from homology"/>
<dbReference type="InterPro" id="IPR015590">
    <property type="entry name" value="Aldehyde_DH_dom"/>
</dbReference>
<reference evidence="8" key="1">
    <citation type="submission" date="2014-08" db="EMBL/GenBank/DDBJ databases">
        <authorList>
            <person name="Sharma Rahul"/>
            <person name="Thines Marco"/>
        </authorList>
    </citation>
    <scope>NUCLEOTIDE SEQUENCE</scope>
</reference>